<dbReference type="PROSITE" id="PS00636">
    <property type="entry name" value="DNAJ_1"/>
    <property type="match status" value="1"/>
</dbReference>
<reference evidence="7" key="1">
    <citation type="submission" date="2023-06" db="EMBL/GenBank/DDBJ databases">
        <title>Genomic analysis of the entomopathogenic nematode Steinernema hermaphroditum.</title>
        <authorList>
            <person name="Schwarz E.M."/>
            <person name="Heppert J.K."/>
            <person name="Baniya A."/>
            <person name="Schwartz H.T."/>
            <person name="Tan C.-H."/>
            <person name="Antoshechkin I."/>
            <person name="Sternberg P.W."/>
            <person name="Goodrich-Blair H."/>
            <person name="Dillman A.R."/>
        </authorList>
    </citation>
    <scope>NUCLEOTIDE SEQUENCE</scope>
    <source>
        <strain evidence="7">PS9179</strain>
        <tissue evidence="7">Whole animal</tissue>
    </source>
</reference>
<keyword evidence="1" id="KW-0143">Chaperone</keyword>
<dbReference type="InterPro" id="IPR001623">
    <property type="entry name" value="DnaJ_domain"/>
</dbReference>
<dbReference type="SMART" id="SM00271">
    <property type="entry name" value="DnaJ"/>
    <property type="match status" value="1"/>
</dbReference>
<sequence length="315" mass="35559">MVDSGLADFYDHRLLEAPNSQGQETPADYRFLRSSSKSPLVTAKQCKNALICIFVVSIDPRTVFVRLGSIAFCCPSASLPCALMSTIGFFGRRCFSNSATLLRPRATLYDTLGVKPIATERQIKDAYYRLATEHHPDKTGASHGSPEALKFVEISDAYEVLRDKRKRREYDSHVFVVAPSKPWRGREMGDVELTRGFMAGGFSGTWCFDRTFKCGDEEYRSYEEYEKAEERRKNADFDRMAKKYLYAIRVFQILVGAWVLNAVLRLAIGLHTKALTYSLLGMDWTKRVNETRISKDVGGKSESFESGGDLEGPVF</sequence>
<dbReference type="GO" id="GO:0051087">
    <property type="term" value="F:protein-folding chaperone binding"/>
    <property type="evidence" value="ECO:0007669"/>
    <property type="project" value="TreeGrafter"/>
</dbReference>
<evidence type="ECO:0000256" key="2">
    <source>
        <dbReference type="ARBA" id="ARBA00040158"/>
    </source>
</evidence>
<dbReference type="PROSITE" id="PS50076">
    <property type="entry name" value="DNAJ_2"/>
    <property type="match status" value="1"/>
</dbReference>
<protein>
    <recommendedName>
        <fullName evidence="2">DnaJ homolog subfamily B member 9</fullName>
    </recommendedName>
    <alternativeName>
        <fullName evidence="3">Endoplasmic reticulum DNA J domain-containing protein 4</fullName>
    </alternativeName>
</protein>
<dbReference type="GO" id="GO:0051787">
    <property type="term" value="F:misfolded protein binding"/>
    <property type="evidence" value="ECO:0007669"/>
    <property type="project" value="TreeGrafter"/>
</dbReference>
<gene>
    <name evidence="7" type="ORF">QR680_005860</name>
</gene>
<evidence type="ECO:0000256" key="4">
    <source>
        <dbReference type="ARBA" id="ARBA00045428"/>
    </source>
</evidence>
<dbReference type="SUPFAM" id="SSF46565">
    <property type="entry name" value="Chaperone J-domain"/>
    <property type="match status" value="1"/>
</dbReference>
<dbReference type="EMBL" id="JAUCMV010000003">
    <property type="protein sequence ID" value="KAK0411814.1"/>
    <property type="molecule type" value="Genomic_DNA"/>
</dbReference>
<evidence type="ECO:0000313" key="7">
    <source>
        <dbReference type="EMBL" id="KAK0411814.1"/>
    </source>
</evidence>
<evidence type="ECO:0000256" key="5">
    <source>
        <dbReference type="ARBA" id="ARBA00046365"/>
    </source>
</evidence>
<dbReference type="InterPro" id="IPR051948">
    <property type="entry name" value="Hsp70_co-chaperone_J-domain"/>
</dbReference>
<dbReference type="AlphaFoldDB" id="A0AA39LWG1"/>
<comment type="caution">
    <text evidence="7">The sequence shown here is derived from an EMBL/GenBank/DDBJ whole genome shotgun (WGS) entry which is preliminary data.</text>
</comment>
<name>A0AA39LWG1_9BILA</name>
<dbReference type="CDD" id="cd06257">
    <property type="entry name" value="DnaJ"/>
    <property type="match status" value="1"/>
</dbReference>
<dbReference type="GO" id="GO:0036503">
    <property type="term" value="P:ERAD pathway"/>
    <property type="evidence" value="ECO:0007669"/>
    <property type="project" value="TreeGrafter"/>
</dbReference>
<dbReference type="InterPro" id="IPR036869">
    <property type="entry name" value="J_dom_sf"/>
</dbReference>
<comment type="subunit">
    <text evidence="5">Interacts with HSPA5/BiP; interaction is direct. Interacts with ERN1/IRE1 (via the luminal region). Interacts with DERL1.</text>
</comment>
<dbReference type="Proteomes" id="UP001175271">
    <property type="component" value="Unassembled WGS sequence"/>
</dbReference>
<accession>A0AA39LWG1</accession>
<dbReference type="PRINTS" id="PR00625">
    <property type="entry name" value="JDOMAIN"/>
</dbReference>
<comment type="function">
    <text evidence="4">Co-chaperone for Hsp70 protein HSPA5/BiP that acts as a key repressor of the ERN1/IRE1-mediated unfolded protein response (UPR). J domain-containing co-chaperones stimulate the ATPase activity of Hsp70 proteins and are required for efficient substrate recognition by Hsp70 proteins. In the unstressed endoplasmic reticulum, interacts with the luminal region of ERN1/IRE1 and selectively recruits HSPA5/BiP: HSPA5/BiP disrupts the dimerization of the active ERN1/IRE1 luminal region, thereby inactivating ERN1/IRE1. Also involved in endoplasmic reticulum-associated degradation (ERAD) of misfolded proteins. Required for survival of B-cell progenitors and normal antibody production.</text>
</comment>
<dbReference type="InterPro" id="IPR018253">
    <property type="entry name" value="DnaJ_domain_CS"/>
</dbReference>
<dbReference type="Pfam" id="PF00226">
    <property type="entry name" value="DnaJ"/>
    <property type="match status" value="1"/>
</dbReference>
<keyword evidence="8" id="KW-1185">Reference proteome</keyword>
<organism evidence="7 8">
    <name type="scientific">Steinernema hermaphroditum</name>
    <dbReference type="NCBI Taxonomy" id="289476"/>
    <lineage>
        <taxon>Eukaryota</taxon>
        <taxon>Metazoa</taxon>
        <taxon>Ecdysozoa</taxon>
        <taxon>Nematoda</taxon>
        <taxon>Chromadorea</taxon>
        <taxon>Rhabditida</taxon>
        <taxon>Tylenchina</taxon>
        <taxon>Panagrolaimomorpha</taxon>
        <taxon>Strongyloidoidea</taxon>
        <taxon>Steinernematidae</taxon>
        <taxon>Steinernema</taxon>
    </lineage>
</organism>
<evidence type="ECO:0000256" key="1">
    <source>
        <dbReference type="ARBA" id="ARBA00023186"/>
    </source>
</evidence>
<evidence type="ECO:0000313" key="8">
    <source>
        <dbReference type="Proteomes" id="UP001175271"/>
    </source>
</evidence>
<dbReference type="PANTHER" id="PTHR44360:SF1">
    <property type="entry name" value="DNAJ HOMOLOG SUBFAMILY B MEMBER 9"/>
    <property type="match status" value="1"/>
</dbReference>
<dbReference type="Gene3D" id="1.10.287.110">
    <property type="entry name" value="DnaJ domain"/>
    <property type="match status" value="1"/>
</dbReference>
<dbReference type="GO" id="GO:0005783">
    <property type="term" value="C:endoplasmic reticulum"/>
    <property type="evidence" value="ECO:0007669"/>
    <property type="project" value="TreeGrafter"/>
</dbReference>
<feature type="domain" description="J" evidence="6">
    <location>
        <begin position="107"/>
        <end position="174"/>
    </location>
</feature>
<proteinExistence type="predicted"/>
<dbReference type="PANTHER" id="PTHR44360">
    <property type="entry name" value="DNAJ HOMOLOG SUBFAMILY B MEMBER 9"/>
    <property type="match status" value="1"/>
</dbReference>
<evidence type="ECO:0000259" key="6">
    <source>
        <dbReference type="PROSITE" id="PS50076"/>
    </source>
</evidence>
<evidence type="ECO:0000256" key="3">
    <source>
        <dbReference type="ARBA" id="ARBA00041533"/>
    </source>
</evidence>